<sequence>MMKNLTKCVKRVVVIFLLLLVHFRANSQIDLKDYCVVGYYANSATATFKTPFIFNMGENNTFQYLTVDGKLHEGKYTVINDNLKFEFVGGEDNFKINGATLVPLNNRTFAKLEKKVFGNRLKSNRYTGILYKEKSNVAVRTSYQFIGSKFSVTDENKKGSPYEDYTLVGNLAGYKWSGPGGMKSLISHRVFVLYGTQLVVMNIYRNKNEGATFGILDQVN</sequence>
<proteinExistence type="predicted"/>
<feature type="signal peptide" evidence="1">
    <location>
        <begin position="1"/>
        <end position="27"/>
    </location>
</feature>
<feature type="chain" id="PRO_5040815526" evidence="1">
    <location>
        <begin position="28"/>
        <end position="220"/>
    </location>
</feature>
<organism evidence="2 3">
    <name type="scientific">Pedobacter agri</name>
    <dbReference type="NCBI Taxonomy" id="454586"/>
    <lineage>
        <taxon>Bacteria</taxon>
        <taxon>Pseudomonadati</taxon>
        <taxon>Bacteroidota</taxon>
        <taxon>Sphingobacteriia</taxon>
        <taxon>Sphingobacteriales</taxon>
        <taxon>Sphingobacteriaceae</taxon>
        <taxon>Pedobacter</taxon>
    </lineage>
</organism>
<evidence type="ECO:0000313" key="2">
    <source>
        <dbReference type="EMBL" id="MCX3265499.1"/>
    </source>
</evidence>
<dbReference type="AlphaFoldDB" id="A0A9X3I9Z0"/>
<keyword evidence="1" id="KW-0732">Signal</keyword>
<keyword evidence="3" id="KW-1185">Reference proteome</keyword>
<dbReference type="RefSeq" id="WP_010600681.1">
    <property type="nucleotide sequence ID" value="NZ_JAPJUH010000003.1"/>
</dbReference>
<evidence type="ECO:0000256" key="1">
    <source>
        <dbReference type="SAM" id="SignalP"/>
    </source>
</evidence>
<evidence type="ECO:0000313" key="3">
    <source>
        <dbReference type="Proteomes" id="UP001142592"/>
    </source>
</evidence>
<dbReference type="Proteomes" id="UP001142592">
    <property type="component" value="Unassembled WGS sequence"/>
</dbReference>
<accession>A0A9X3I9Z0</accession>
<comment type="caution">
    <text evidence="2">The sequence shown here is derived from an EMBL/GenBank/DDBJ whole genome shotgun (WGS) entry which is preliminary data.</text>
</comment>
<reference evidence="2" key="1">
    <citation type="submission" date="2022-11" db="EMBL/GenBank/DDBJ databases">
        <authorList>
            <person name="Graham C."/>
            <person name="Newman J.D."/>
        </authorList>
    </citation>
    <scope>NUCLEOTIDE SEQUENCE</scope>
    <source>
        <strain evidence="2">DSM 19486</strain>
    </source>
</reference>
<protein>
    <submittedName>
        <fullName evidence="2">Uncharacterized protein</fullName>
    </submittedName>
</protein>
<dbReference type="EMBL" id="JAPJUH010000003">
    <property type="protein sequence ID" value="MCX3265499.1"/>
    <property type="molecule type" value="Genomic_DNA"/>
</dbReference>
<gene>
    <name evidence="2" type="ORF">OQZ29_12130</name>
</gene>
<name>A0A9X3I9Z0_9SPHI</name>